<gene>
    <name evidence="2" type="ORF">GLV81_07310</name>
</gene>
<evidence type="ECO:0000313" key="2">
    <source>
        <dbReference type="EMBL" id="QGW27932.1"/>
    </source>
</evidence>
<evidence type="ECO:0000313" key="3">
    <source>
        <dbReference type="Proteomes" id="UP000426027"/>
    </source>
</evidence>
<proteinExistence type="predicted"/>
<dbReference type="Pfam" id="PF14391">
    <property type="entry name" value="DUF4421"/>
    <property type="match status" value="1"/>
</dbReference>
<sequence>MQLPKLSGIKIVLQQCMTATLLLFAFSASYAQQESVQANVHDTTFFKTFDGYFTGRFYFSNKFITPDFIPAANKQQLIAYRPNTPITMGVGATYQWLTLNLAYGFKFINQFKDDRGKTRYLDLQSHNYGRRGIIDFYGQFYKGFYLQSPGSTPGKFYVRPDMGISQIGGQYEHIFNWRKFSYRAAMLQSERQLRSAGSLTAGFEANYSIISADSSFVPTDPLYAGLPALSRIRHIEFGPSLGYAYTLVLFRNVFVHANASGYLDLNFTKSSTPFGHQNSVTVRPDFAYRFAAGINRPQWTAAVTWINNQLNAPVQDFRYRQTSGLLRLTFNYRLPVGPKLKKWVRPVDYFNERVISRIRNKQEATPQAN</sequence>
<keyword evidence="1" id="KW-0732">Signal</keyword>
<evidence type="ECO:0000256" key="1">
    <source>
        <dbReference type="SAM" id="SignalP"/>
    </source>
</evidence>
<dbReference type="EMBL" id="CP046566">
    <property type="protein sequence ID" value="QGW27932.1"/>
    <property type="molecule type" value="Genomic_DNA"/>
</dbReference>
<organism evidence="2 3">
    <name type="scientific">Phnomibacter ginsenosidimutans</name>
    <dbReference type="NCBI Taxonomy" id="2676868"/>
    <lineage>
        <taxon>Bacteria</taxon>
        <taxon>Pseudomonadati</taxon>
        <taxon>Bacteroidota</taxon>
        <taxon>Chitinophagia</taxon>
        <taxon>Chitinophagales</taxon>
        <taxon>Chitinophagaceae</taxon>
        <taxon>Phnomibacter</taxon>
    </lineage>
</organism>
<feature type="chain" id="PRO_5026355013" evidence="1">
    <location>
        <begin position="32"/>
        <end position="369"/>
    </location>
</feature>
<dbReference type="KEGG" id="fls:GLV81_07310"/>
<keyword evidence="3" id="KW-1185">Reference proteome</keyword>
<accession>A0A6I6GLX0</accession>
<dbReference type="Proteomes" id="UP000426027">
    <property type="component" value="Chromosome"/>
</dbReference>
<dbReference type="AlphaFoldDB" id="A0A6I6GLX0"/>
<feature type="signal peptide" evidence="1">
    <location>
        <begin position="1"/>
        <end position="31"/>
    </location>
</feature>
<name>A0A6I6GLX0_9BACT</name>
<protein>
    <submittedName>
        <fullName evidence="2">DUF4421 domain-containing protein</fullName>
    </submittedName>
</protein>
<reference evidence="2 3" key="1">
    <citation type="submission" date="2019-11" db="EMBL/GenBank/DDBJ databases">
        <authorList>
            <person name="Im W.T."/>
        </authorList>
    </citation>
    <scope>NUCLEOTIDE SEQUENCE [LARGE SCALE GENOMIC DNA]</scope>
    <source>
        <strain evidence="2 3">SB-02</strain>
    </source>
</reference>
<dbReference type="InterPro" id="IPR025535">
    <property type="entry name" value="DUF4421"/>
</dbReference>